<keyword evidence="4" id="KW-1185">Reference proteome</keyword>
<evidence type="ECO:0000313" key="3">
    <source>
        <dbReference type="EMBL" id="MBC2652015.1"/>
    </source>
</evidence>
<keyword evidence="2" id="KW-1133">Transmembrane helix</keyword>
<keyword evidence="2" id="KW-0812">Transmembrane</keyword>
<gene>
    <name evidence="3" type="ORF">H7F49_09890</name>
</gene>
<organism evidence="3 4">
    <name type="scientific">Novosphingobium aerophilum</name>
    <dbReference type="NCBI Taxonomy" id="2839843"/>
    <lineage>
        <taxon>Bacteria</taxon>
        <taxon>Pseudomonadati</taxon>
        <taxon>Pseudomonadota</taxon>
        <taxon>Alphaproteobacteria</taxon>
        <taxon>Sphingomonadales</taxon>
        <taxon>Sphingomonadaceae</taxon>
        <taxon>Novosphingobium</taxon>
    </lineage>
</organism>
<comment type="caution">
    <text evidence="3">The sequence shown here is derived from an EMBL/GenBank/DDBJ whole genome shotgun (WGS) entry which is preliminary data.</text>
</comment>
<dbReference type="RefSeq" id="WP_185683435.1">
    <property type="nucleotide sequence ID" value="NZ_JACLAU010000013.1"/>
</dbReference>
<feature type="compositionally biased region" description="Gly residues" evidence="1">
    <location>
        <begin position="65"/>
        <end position="75"/>
    </location>
</feature>
<proteinExistence type="predicted"/>
<evidence type="ECO:0000256" key="2">
    <source>
        <dbReference type="SAM" id="Phobius"/>
    </source>
</evidence>
<feature type="region of interest" description="Disordered" evidence="1">
    <location>
        <begin position="65"/>
        <end position="95"/>
    </location>
</feature>
<evidence type="ECO:0000256" key="1">
    <source>
        <dbReference type="SAM" id="MobiDB-lite"/>
    </source>
</evidence>
<accession>A0A7X1F7T6</accession>
<name>A0A7X1F7T6_9SPHN</name>
<evidence type="ECO:0000313" key="4">
    <source>
        <dbReference type="Proteomes" id="UP000520156"/>
    </source>
</evidence>
<keyword evidence="2" id="KW-0472">Membrane</keyword>
<feature type="transmembrane region" description="Helical" evidence="2">
    <location>
        <begin position="20"/>
        <end position="41"/>
    </location>
</feature>
<protein>
    <submittedName>
        <fullName evidence="3">Uncharacterized protein</fullName>
    </submittedName>
</protein>
<dbReference type="AlphaFoldDB" id="A0A7X1F7T6"/>
<sequence length="245" mass="26445">MAGASADGEVNHWPAFVDVLTTVIMVVTFLLVIMSAAVMQLSQRVIQNFKNQMVAEQKLKEQGATGGKIAAGGSEGQQSNKLNSPADAESGTSVSELGSILRSETAVNGQDRLTIRTRDTKDTLALQIKAIERPDDSKGVEIKTADTLLKIGFAPTAVSYDDDNSTKVVSFLRGKIQPGTKYEIWAFTPQTRSVTEAQRLGFYRAAMTRNLLIKAGIAPNDILTQVRVTDPKAADGHMVRVVIKP</sequence>
<dbReference type="Proteomes" id="UP000520156">
    <property type="component" value="Unassembled WGS sequence"/>
</dbReference>
<reference evidence="3 4" key="1">
    <citation type="submission" date="2020-08" db="EMBL/GenBank/DDBJ databases">
        <title>The genome sequence of Novosphingobium flavum 4Y4.</title>
        <authorList>
            <person name="Liu Y."/>
        </authorList>
    </citation>
    <scope>NUCLEOTIDE SEQUENCE [LARGE SCALE GENOMIC DNA]</scope>
    <source>
        <strain evidence="3 4">4Y4</strain>
    </source>
</reference>
<dbReference type="EMBL" id="JACLAU010000013">
    <property type="protein sequence ID" value="MBC2652015.1"/>
    <property type="molecule type" value="Genomic_DNA"/>
</dbReference>